<gene>
    <name evidence="1" type="ORF">CGOC_LOCUS4772</name>
</gene>
<protein>
    <submittedName>
        <fullName evidence="1">Uncharacterized protein</fullName>
    </submittedName>
</protein>
<organism evidence="1 2">
    <name type="scientific">Cylicostephanus goldi</name>
    <name type="common">Nematode worm</name>
    <dbReference type="NCBI Taxonomy" id="71465"/>
    <lineage>
        <taxon>Eukaryota</taxon>
        <taxon>Metazoa</taxon>
        <taxon>Ecdysozoa</taxon>
        <taxon>Nematoda</taxon>
        <taxon>Chromadorea</taxon>
        <taxon>Rhabditida</taxon>
        <taxon>Rhabditina</taxon>
        <taxon>Rhabditomorpha</taxon>
        <taxon>Strongyloidea</taxon>
        <taxon>Strongylidae</taxon>
        <taxon>Cylicostephanus</taxon>
    </lineage>
</organism>
<proteinExistence type="predicted"/>
<accession>A0A3P6SXP2</accession>
<evidence type="ECO:0000313" key="2">
    <source>
        <dbReference type="Proteomes" id="UP000271889"/>
    </source>
</evidence>
<keyword evidence="2" id="KW-1185">Reference proteome</keyword>
<dbReference type="Proteomes" id="UP000271889">
    <property type="component" value="Unassembled WGS sequence"/>
</dbReference>
<dbReference type="EMBL" id="UYRV01013643">
    <property type="protein sequence ID" value="VDK59744.1"/>
    <property type="molecule type" value="Genomic_DNA"/>
</dbReference>
<evidence type="ECO:0000313" key="1">
    <source>
        <dbReference type="EMBL" id="VDK59744.1"/>
    </source>
</evidence>
<name>A0A3P6SXP2_CYLGO</name>
<sequence length="74" mass="8515">MFCPKFVQYTSHLTQLIIFLFSANRDEFKDERAPSAGGQSIEHPLRRKTSVLVPLMSREDLTQIPEMLAPPNRI</sequence>
<dbReference type="AlphaFoldDB" id="A0A3P6SXP2"/>
<reference evidence="1 2" key="1">
    <citation type="submission" date="2018-11" db="EMBL/GenBank/DDBJ databases">
        <authorList>
            <consortium name="Pathogen Informatics"/>
        </authorList>
    </citation>
    <scope>NUCLEOTIDE SEQUENCE [LARGE SCALE GENOMIC DNA]</scope>
</reference>